<feature type="domain" description="Nudix hydrolase" evidence="1">
    <location>
        <begin position="1"/>
        <end position="125"/>
    </location>
</feature>
<dbReference type="CDD" id="cd02883">
    <property type="entry name" value="NUDIX_Hydrolase"/>
    <property type="match status" value="1"/>
</dbReference>
<dbReference type="InterPro" id="IPR015797">
    <property type="entry name" value="NUDIX_hydrolase-like_dom_sf"/>
</dbReference>
<dbReference type="SUPFAM" id="SSF55811">
    <property type="entry name" value="Nudix"/>
    <property type="match status" value="1"/>
</dbReference>
<dbReference type="Pfam" id="PF00293">
    <property type="entry name" value="NUDIX"/>
    <property type="match status" value="1"/>
</dbReference>
<dbReference type="PROSITE" id="PS51462">
    <property type="entry name" value="NUDIX"/>
    <property type="match status" value="1"/>
</dbReference>
<organism evidence="2 3">
    <name type="scientific">Candidatus Ignatzschineria merdigallinarum</name>
    <dbReference type="NCBI Taxonomy" id="2838621"/>
    <lineage>
        <taxon>Bacteria</taxon>
        <taxon>Pseudomonadati</taxon>
        <taxon>Pseudomonadota</taxon>
        <taxon>Gammaproteobacteria</taxon>
        <taxon>Cardiobacteriales</taxon>
        <taxon>Ignatzschineriaceae</taxon>
        <taxon>Ignatzschineria</taxon>
    </lineage>
</organism>
<keyword evidence="2" id="KW-0378">Hydrolase</keyword>
<dbReference type="Proteomes" id="UP000823934">
    <property type="component" value="Unassembled WGS sequence"/>
</dbReference>
<reference evidence="2" key="1">
    <citation type="journal article" date="2021" name="PeerJ">
        <title>Extensive microbial diversity within the chicken gut microbiome revealed by metagenomics and culture.</title>
        <authorList>
            <person name="Gilroy R."/>
            <person name="Ravi A."/>
            <person name="Getino M."/>
            <person name="Pursley I."/>
            <person name="Horton D.L."/>
            <person name="Alikhan N.F."/>
            <person name="Baker D."/>
            <person name="Gharbi K."/>
            <person name="Hall N."/>
            <person name="Watson M."/>
            <person name="Adriaenssens E.M."/>
            <person name="Foster-Nyarko E."/>
            <person name="Jarju S."/>
            <person name="Secka A."/>
            <person name="Antonio M."/>
            <person name="Oren A."/>
            <person name="Chaudhuri R.R."/>
            <person name="La Ragione R."/>
            <person name="Hildebrand F."/>
            <person name="Pallen M.J."/>
        </authorList>
    </citation>
    <scope>NUCLEOTIDE SEQUENCE</scope>
    <source>
        <strain evidence="2">CHK160-9182</strain>
    </source>
</reference>
<comment type="caution">
    <text evidence="2">The sequence shown here is derived from an EMBL/GenBank/DDBJ whole genome shotgun (WGS) entry which is preliminary data.</text>
</comment>
<dbReference type="PANTHER" id="PTHR43736:SF1">
    <property type="entry name" value="DIHYDRONEOPTERIN TRIPHOSPHATE DIPHOSPHATASE"/>
    <property type="match status" value="1"/>
</dbReference>
<evidence type="ECO:0000313" key="3">
    <source>
        <dbReference type="Proteomes" id="UP000823934"/>
    </source>
</evidence>
<proteinExistence type="predicted"/>
<dbReference type="EMBL" id="DXHP01000011">
    <property type="protein sequence ID" value="HIW05792.1"/>
    <property type="molecule type" value="Genomic_DNA"/>
</dbReference>
<dbReference type="InterPro" id="IPR000086">
    <property type="entry name" value="NUDIX_hydrolase_dom"/>
</dbReference>
<dbReference type="AlphaFoldDB" id="A0A9D1TTF7"/>
<protein>
    <submittedName>
        <fullName evidence="2">NUDIX hydrolase</fullName>
    </submittedName>
</protein>
<name>A0A9D1TTF7_9GAMM</name>
<dbReference type="GO" id="GO:0016787">
    <property type="term" value="F:hydrolase activity"/>
    <property type="evidence" value="ECO:0007669"/>
    <property type="project" value="UniProtKB-KW"/>
</dbReference>
<reference evidence="2" key="2">
    <citation type="submission" date="2021-04" db="EMBL/GenBank/DDBJ databases">
        <authorList>
            <person name="Gilroy R."/>
        </authorList>
    </citation>
    <scope>NUCLEOTIDE SEQUENCE</scope>
    <source>
        <strain evidence="2">CHK160-9182</strain>
    </source>
</reference>
<evidence type="ECO:0000313" key="2">
    <source>
        <dbReference type="EMBL" id="HIW05792.1"/>
    </source>
</evidence>
<dbReference type="Gene3D" id="3.90.79.10">
    <property type="entry name" value="Nucleoside Triphosphate Pyrophosphohydrolase"/>
    <property type="match status" value="1"/>
</dbReference>
<dbReference type="PANTHER" id="PTHR43736">
    <property type="entry name" value="ADP-RIBOSE PYROPHOSPHATASE"/>
    <property type="match status" value="1"/>
</dbReference>
<accession>A0A9D1TTF7</accession>
<gene>
    <name evidence="2" type="ORF">H9889_00470</name>
</gene>
<evidence type="ECO:0000259" key="1">
    <source>
        <dbReference type="PROSITE" id="PS51462"/>
    </source>
</evidence>
<sequence>MKIFNLIVVFNSDQRKVLMCQRTTDPYLGLYNFVGGKVEPDEDIEHSAYRELLEETGISKADLVLTHILDYFYPIDQVQLNIYYGVLNKEVVLIEEKQRLVWFDVETNFMEDRFAGDGNTFHMVKCAQYYLNRSNS</sequence>